<evidence type="ECO:0000256" key="1">
    <source>
        <dbReference type="ARBA" id="ARBA00010751"/>
    </source>
</evidence>
<dbReference type="SUPFAM" id="SSF117782">
    <property type="entry name" value="YbjQ-like"/>
    <property type="match status" value="1"/>
</dbReference>
<comment type="similarity">
    <text evidence="1">Belongs to the UPF0145 family.</text>
</comment>
<dbReference type="EMBL" id="CYHF01000002">
    <property type="protein sequence ID" value="CUA94499.1"/>
    <property type="molecule type" value="Genomic_DNA"/>
</dbReference>
<dbReference type="STRING" id="339866.GCA_001418255_00634"/>
<dbReference type="InterPro" id="IPR002765">
    <property type="entry name" value="UPF0145_YbjQ-like"/>
</dbReference>
<gene>
    <name evidence="2" type="ORF">Ga0061069_102110</name>
</gene>
<dbReference type="Gene3D" id="3.30.110.70">
    <property type="entry name" value="Hypothetical protein apc22750. Chain B"/>
    <property type="match status" value="1"/>
</dbReference>
<evidence type="ECO:0000313" key="3">
    <source>
        <dbReference type="Proteomes" id="UP000183649"/>
    </source>
</evidence>
<evidence type="ECO:0000313" key="2">
    <source>
        <dbReference type="EMBL" id="CUA94499.1"/>
    </source>
</evidence>
<keyword evidence="3" id="KW-1185">Reference proteome</keyword>
<dbReference type="Pfam" id="PF01906">
    <property type="entry name" value="YbjQ_1"/>
    <property type="match status" value="1"/>
</dbReference>
<dbReference type="Proteomes" id="UP000183649">
    <property type="component" value="Unassembled WGS sequence"/>
</dbReference>
<reference evidence="3" key="1">
    <citation type="submission" date="2015-08" db="EMBL/GenBank/DDBJ databases">
        <authorList>
            <person name="Varghese N."/>
        </authorList>
    </citation>
    <scope>NUCLEOTIDE SEQUENCE [LARGE SCALE GENOMIC DNA]</scope>
    <source>
        <strain evidence="3">DSM 18181</strain>
    </source>
</reference>
<protein>
    <submittedName>
        <fullName evidence="2">Putative heavy-metal-binding</fullName>
    </submittedName>
</protein>
<dbReference type="AlphaFoldDB" id="A0A0K6HUB4"/>
<dbReference type="RefSeq" id="WP_055449809.1">
    <property type="nucleotide sequence ID" value="NZ_CYHF01000002.1"/>
</dbReference>
<dbReference type="InterPro" id="IPR035439">
    <property type="entry name" value="UPF0145_dom_sf"/>
</dbReference>
<organism evidence="2 3">
    <name type="scientific">Thiomonas bhubaneswarensis</name>
    <dbReference type="NCBI Taxonomy" id="339866"/>
    <lineage>
        <taxon>Bacteria</taxon>
        <taxon>Pseudomonadati</taxon>
        <taxon>Pseudomonadota</taxon>
        <taxon>Betaproteobacteria</taxon>
        <taxon>Burkholderiales</taxon>
        <taxon>Thiomonas</taxon>
    </lineage>
</organism>
<sequence>MSLWNTLKQRVEGVAQDARHAVDGLTSTAYTLAAPRALTAEELARQQAWADALPNGDLPDFVKTRLAATSRRELPWISTATPAEMLAQRSHGIEPVGMVNGNCWYHFGYSWSDGHYDGWHQALDRLRLEAALLGANAVVDVKLQAHPGREPTELDFSLTGTAVRIRGLPPSNDPAVATVSALHFVRLLDDGAVPVGIAIGAHFDWYLPRGAVYGAGFGMMNSAPFGASAQSAYQAGALWTNAELRELSAFQQHVRLSAIEHLRSDGQRLNASVLAHTEYSELSREDGDGGEPPRFQCRYIALGTAVAYERERPLRSRVSPSFSLADRQLEAPCAQP</sequence>
<name>A0A0K6HUB4_9BURK</name>
<accession>A0A0K6HUB4</accession>
<dbReference type="OrthoDB" id="8456345at2"/>
<proteinExistence type="inferred from homology"/>